<gene>
    <name evidence="2" type="ORF">ALC53_05802</name>
</gene>
<evidence type="ECO:0000313" key="2">
    <source>
        <dbReference type="EMBL" id="KYM83755.1"/>
    </source>
</evidence>
<organism evidence="2 3">
    <name type="scientific">Atta colombica</name>
    <dbReference type="NCBI Taxonomy" id="520822"/>
    <lineage>
        <taxon>Eukaryota</taxon>
        <taxon>Metazoa</taxon>
        <taxon>Ecdysozoa</taxon>
        <taxon>Arthropoda</taxon>
        <taxon>Hexapoda</taxon>
        <taxon>Insecta</taxon>
        <taxon>Pterygota</taxon>
        <taxon>Neoptera</taxon>
        <taxon>Endopterygota</taxon>
        <taxon>Hymenoptera</taxon>
        <taxon>Apocrita</taxon>
        <taxon>Aculeata</taxon>
        <taxon>Formicoidea</taxon>
        <taxon>Formicidae</taxon>
        <taxon>Myrmicinae</taxon>
        <taxon>Atta</taxon>
    </lineage>
</organism>
<dbReference type="STRING" id="520822.A0A195BHN2"/>
<name>A0A195BHN2_9HYME</name>
<feature type="compositionally biased region" description="Polar residues" evidence="1">
    <location>
        <begin position="11"/>
        <end position="27"/>
    </location>
</feature>
<dbReference type="EMBL" id="KQ976480">
    <property type="protein sequence ID" value="KYM83755.1"/>
    <property type="molecule type" value="Genomic_DNA"/>
</dbReference>
<protein>
    <submittedName>
        <fullName evidence="2">Uncharacterized protein</fullName>
    </submittedName>
</protein>
<keyword evidence="3" id="KW-1185">Reference proteome</keyword>
<feature type="region of interest" description="Disordered" evidence="1">
    <location>
        <begin position="1"/>
        <end position="42"/>
    </location>
</feature>
<evidence type="ECO:0000313" key="3">
    <source>
        <dbReference type="Proteomes" id="UP000078540"/>
    </source>
</evidence>
<evidence type="ECO:0000256" key="1">
    <source>
        <dbReference type="SAM" id="MobiDB-lite"/>
    </source>
</evidence>
<sequence length="89" mass="10379">MFSYCAENDDSSGSQSPRPAFPTTRSTWPRVHNRASRSHPRLATGSLCIHSKGLINMLRRLMGYWTKEPEYVKDPKLFDPNRPFRPHKY</sequence>
<accession>A0A195BHN2</accession>
<dbReference type="Proteomes" id="UP000078540">
    <property type="component" value="Unassembled WGS sequence"/>
</dbReference>
<reference evidence="2 3" key="1">
    <citation type="submission" date="2015-09" db="EMBL/GenBank/DDBJ databases">
        <title>Atta colombica WGS genome.</title>
        <authorList>
            <person name="Nygaard S."/>
            <person name="Hu H."/>
            <person name="Boomsma J."/>
            <person name="Zhang G."/>
        </authorList>
    </citation>
    <scope>NUCLEOTIDE SEQUENCE [LARGE SCALE GENOMIC DNA]</scope>
    <source>
        <strain evidence="2">Treedump-2</strain>
        <tissue evidence="2">Whole body</tissue>
    </source>
</reference>
<proteinExistence type="predicted"/>
<dbReference type="AlphaFoldDB" id="A0A195BHN2"/>
<feature type="compositionally biased region" description="Basic residues" evidence="1">
    <location>
        <begin position="31"/>
        <end position="40"/>
    </location>
</feature>